<name>A0ABX7NSQ5_9BACT</name>
<gene>
    <name evidence="2" type="ORF">JY651_42395</name>
</gene>
<dbReference type="RefSeq" id="WP_206723315.1">
    <property type="nucleotide sequence ID" value="NZ_CP071090.1"/>
</dbReference>
<keyword evidence="1" id="KW-0732">Signal</keyword>
<protein>
    <recommendedName>
        <fullName evidence="4">SH3b domain-containing protein</fullName>
    </recommendedName>
</protein>
<evidence type="ECO:0000313" key="3">
    <source>
        <dbReference type="Proteomes" id="UP000662747"/>
    </source>
</evidence>
<keyword evidence="3" id="KW-1185">Reference proteome</keyword>
<proteinExistence type="predicted"/>
<dbReference type="Proteomes" id="UP000662747">
    <property type="component" value="Chromosome"/>
</dbReference>
<sequence>MKQMTRRRTLSFWAACMVALSSPTTWAQTGKPVYIQGSEVNLRDKAATNAKVVAKVTIGTECQQVKSAPKQWVRLKCGDAEGFTLKSLVGAQKPTIEALLAQAQDATQAAKVRLDAAMRAATLDSENAQALKLVSDLFFDVSFEQLLKDRERNRRKGGFRERFRVMREVESSYPKLKRESGEAALLRELEKLDFDWHRIEFRDAGFVSAMYRGGELVVYAGGFGSINGQDELNDTDEEFLVAIESRSSSAVSEPLKRALQQGARTATPDFRKYDELHQESPDMPALSLEALRLFQSLPNRWLEISETEDGERFLRFGCGGLMGAELRVDLHRRASVWWHRLAGSGESNDEVLRVASIAKTATGFQFELSSRGGHSASLTVTWPTADANVSDWERKPHGGRKSYLAANTRHNFRIDRSECSETEM</sequence>
<dbReference type="EMBL" id="CP071090">
    <property type="protein sequence ID" value="QSQ21738.1"/>
    <property type="molecule type" value="Genomic_DNA"/>
</dbReference>
<accession>A0ABX7NSQ5</accession>
<reference evidence="2 3" key="1">
    <citation type="submission" date="2021-02" db="EMBL/GenBank/DDBJ databases">
        <title>De Novo genome assembly of isolated myxobacteria.</title>
        <authorList>
            <person name="Stevens D.C."/>
        </authorList>
    </citation>
    <scope>NUCLEOTIDE SEQUENCE [LARGE SCALE GENOMIC DNA]</scope>
    <source>
        <strain evidence="3">SCPEA02</strain>
    </source>
</reference>
<evidence type="ECO:0008006" key="4">
    <source>
        <dbReference type="Google" id="ProtNLM"/>
    </source>
</evidence>
<evidence type="ECO:0000313" key="2">
    <source>
        <dbReference type="EMBL" id="QSQ21738.1"/>
    </source>
</evidence>
<feature type="signal peptide" evidence="1">
    <location>
        <begin position="1"/>
        <end position="27"/>
    </location>
</feature>
<evidence type="ECO:0000256" key="1">
    <source>
        <dbReference type="SAM" id="SignalP"/>
    </source>
</evidence>
<feature type="chain" id="PRO_5045776847" description="SH3b domain-containing protein" evidence="1">
    <location>
        <begin position="28"/>
        <end position="424"/>
    </location>
</feature>
<organism evidence="2 3">
    <name type="scientific">Pyxidicoccus parkwayensis</name>
    <dbReference type="NCBI Taxonomy" id="2813578"/>
    <lineage>
        <taxon>Bacteria</taxon>
        <taxon>Pseudomonadati</taxon>
        <taxon>Myxococcota</taxon>
        <taxon>Myxococcia</taxon>
        <taxon>Myxococcales</taxon>
        <taxon>Cystobacterineae</taxon>
        <taxon>Myxococcaceae</taxon>
        <taxon>Pyxidicoccus</taxon>
    </lineage>
</organism>